<name>T1KZT3_TETUR</name>
<reference evidence="1" key="2">
    <citation type="submission" date="2015-06" db="UniProtKB">
        <authorList>
            <consortium name="EnsemblMetazoa"/>
        </authorList>
    </citation>
    <scope>IDENTIFICATION</scope>
</reference>
<keyword evidence="2" id="KW-1185">Reference proteome</keyword>
<dbReference type="EnsemblMetazoa" id="tetur298g00010.1">
    <property type="protein sequence ID" value="tetur298g00010.1"/>
    <property type="gene ID" value="tetur298g00010"/>
</dbReference>
<reference evidence="2" key="1">
    <citation type="submission" date="2011-08" db="EMBL/GenBank/DDBJ databases">
        <authorList>
            <person name="Rombauts S."/>
        </authorList>
    </citation>
    <scope>NUCLEOTIDE SEQUENCE</scope>
    <source>
        <strain evidence="2">London</strain>
    </source>
</reference>
<dbReference type="Proteomes" id="UP000015104">
    <property type="component" value="Unassembled WGS sequence"/>
</dbReference>
<dbReference type="HOGENOM" id="CLU_547832_0_0_1"/>
<sequence>MSIDFERGNYKLRRVIFGEDKILSCTSYDENDISLIGFTHVFIQTFLPFKKYWLTNFTRVYQDLNVEGEYYLVRVYIHHNGIIRHDGYGASRELGRASDYACHHLAENIFEDEPQFILPPFLIGFPNVRGHCYLISAVLPILYSYPILKGIFDGYQFYCKNSNLDVNCIRMPGKNAGRPVTETPYFWVKILYDLFKDFHKVASEGEMSLVNVPYLQKKLFPELRDDPEFPDRAQKPDRDLLLDSRLIKGLCSIMTAYCDKQFGRPGGDEGNAYRHIISKLVSQLPELCDDLMLSMEVKFLCSYCVGGPYESRFTSPVIMVPAGMDFQTVISQADICAISQGFYQPHVYNEIRCAGKVRMVESATFMNRPKVLCFSVSAEKSEDEIAIPSTVYLTFAKERHVYKLLSSSVCFCCYKSKDGVEYDDFYHEYEEGDQEDGWHTYTHMETKQGAFEVNNGMIYNVDTRVFKVVTPSSMHFYQLEEYSEYKPDLKLNCVRDKPHHVQFRVSPQSDFTQSEEYDSFSDFTLMPTVILIPQNVLKF</sequence>
<dbReference type="AlphaFoldDB" id="T1KZT3"/>
<organism evidence="1 2">
    <name type="scientific">Tetranychus urticae</name>
    <name type="common">Two-spotted spider mite</name>
    <dbReference type="NCBI Taxonomy" id="32264"/>
    <lineage>
        <taxon>Eukaryota</taxon>
        <taxon>Metazoa</taxon>
        <taxon>Ecdysozoa</taxon>
        <taxon>Arthropoda</taxon>
        <taxon>Chelicerata</taxon>
        <taxon>Arachnida</taxon>
        <taxon>Acari</taxon>
        <taxon>Acariformes</taxon>
        <taxon>Trombidiformes</taxon>
        <taxon>Prostigmata</taxon>
        <taxon>Eleutherengona</taxon>
        <taxon>Raphignathae</taxon>
        <taxon>Tetranychoidea</taxon>
        <taxon>Tetranychidae</taxon>
        <taxon>Tetranychus</taxon>
    </lineage>
</organism>
<protein>
    <submittedName>
        <fullName evidence="1">Uncharacterized protein</fullName>
    </submittedName>
</protein>
<dbReference type="EMBL" id="CAEY01000753">
    <property type="status" value="NOT_ANNOTATED_CDS"/>
    <property type="molecule type" value="Genomic_DNA"/>
</dbReference>
<accession>T1KZT3</accession>
<evidence type="ECO:0000313" key="1">
    <source>
        <dbReference type="EnsemblMetazoa" id="tetur298g00010.1"/>
    </source>
</evidence>
<proteinExistence type="predicted"/>
<evidence type="ECO:0000313" key="2">
    <source>
        <dbReference type="Proteomes" id="UP000015104"/>
    </source>
</evidence>